<dbReference type="STRING" id="1297750.SAMN05444405_12013"/>
<keyword evidence="2" id="KW-1185">Reference proteome</keyword>
<organism evidence="1 2">
    <name type="scientific">Bacteroides luti</name>
    <dbReference type="NCBI Taxonomy" id="1297750"/>
    <lineage>
        <taxon>Bacteria</taxon>
        <taxon>Pseudomonadati</taxon>
        <taxon>Bacteroidota</taxon>
        <taxon>Bacteroidia</taxon>
        <taxon>Bacteroidales</taxon>
        <taxon>Bacteroidaceae</taxon>
        <taxon>Bacteroides</taxon>
    </lineage>
</organism>
<gene>
    <name evidence="1" type="ORF">SAMN05444405_12013</name>
</gene>
<sequence length="52" mass="6065">MPLPKQAAKVSIIFNYTKSDNDRILNKLLLNYKNSLVKYGSCFKKRAIKFEN</sequence>
<dbReference type="EMBL" id="FQTV01000020">
    <property type="protein sequence ID" value="SHG01067.1"/>
    <property type="molecule type" value="Genomic_DNA"/>
</dbReference>
<dbReference type="AlphaFoldDB" id="A0A1M5GBD5"/>
<accession>A0A1M5GBD5</accession>
<name>A0A1M5GBD5_9BACE</name>
<evidence type="ECO:0000313" key="2">
    <source>
        <dbReference type="Proteomes" id="UP000184509"/>
    </source>
</evidence>
<protein>
    <submittedName>
        <fullName evidence="1">Uncharacterized protein</fullName>
    </submittedName>
</protein>
<dbReference type="Proteomes" id="UP000184509">
    <property type="component" value="Unassembled WGS sequence"/>
</dbReference>
<reference evidence="1 2" key="1">
    <citation type="submission" date="2016-11" db="EMBL/GenBank/DDBJ databases">
        <authorList>
            <person name="Jaros S."/>
            <person name="Januszkiewicz K."/>
            <person name="Wedrychowicz H."/>
        </authorList>
    </citation>
    <scope>NUCLEOTIDE SEQUENCE [LARGE SCALE GENOMIC DNA]</scope>
    <source>
        <strain evidence="1 2">DSM 26991</strain>
    </source>
</reference>
<proteinExistence type="predicted"/>
<evidence type="ECO:0000313" key="1">
    <source>
        <dbReference type="EMBL" id="SHG01067.1"/>
    </source>
</evidence>